<dbReference type="GO" id="GO:0006508">
    <property type="term" value="P:proteolysis"/>
    <property type="evidence" value="ECO:0007669"/>
    <property type="project" value="InterPro"/>
</dbReference>
<dbReference type="Gene3D" id="3.40.710.10">
    <property type="entry name" value="DD-peptidase/beta-lactamase superfamily"/>
    <property type="match status" value="1"/>
</dbReference>
<dbReference type="InterPro" id="IPR015956">
    <property type="entry name" value="Peniciliin-bd_prot_C_sf"/>
</dbReference>
<evidence type="ECO:0000313" key="3">
    <source>
        <dbReference type="EMBL" id="SVD43371.1"/>
    </source>
</evidence>
<dbReference type="InterPro" id="IPR001967">
    <property type="entry name" value="Peptidase_S11_N"/>
</dbReference>
<dbReference type="GO" id="GO:0009002">
    <property type="term" value="F:serine-type D-Ala-D-Ala carboxypeptidase activity"/>
    <property type="evidence" value="ECO:0007669"/>
    <property type="project" value="InterPro"/>
</dbReference>
<dbReference type="SMART" id="SM00936">
    <property type="entry name" value="PBP5_C"/>
    <property type="match status" value="1"/>
</dbReference>
<dbReference type="SUPFAM" id="SSF69189">
    <property type="entry name" value="Penicillin-binding protein associated domain"/>
    <property type="match status" value="1"/>
</dbReference>
<dbReference type="Pfam" id="PF00768">
    <property type="entry name" value="Peptidase_S11"/>
    <property type="match status" value="1"/>
</dbReference>
<dbReference type="Gene3D" id="2.60.410.10">
    <property type="entry name" value="D-Ala-D-Ala carboxypeptidase, C-terminal domain"/>
    <property type="match status" value="1"/>
</dbReference>
<comment type="function">
    <text evidence="1">Removes C-terminal D-alanyl residues from sugar-peptide cell wall precursors.</text>
</comment>
<proteinExistence type="predicted"/>
<reference evidence="3" key="1">
    <citation type="submission" date="2018-05" db="EMBL/GenBank/DDBJ databases">
        <authorList>
            <person name="Lanie J.A."/>
            <person name="Ng W.-L."/>
            <person name="Kazmierczak K.M."/>
            <person name="Andrzejewski T.M."/>
            <person name="Davidsen T.M."/>
            <person name="Wayne K.J."/>
            <person name="Tettelin H."/>
            <person name="Glass J.I."/>
            <person name="Rusch D."/>
            <person name="Podicherti R."/>
            <person name="Tsui H.-C.T."/>
            <person name="Winkler M.E."/>
        </authorList>
    </citation>
    <scope>NUCLEOTIDE SEQUENCE</scope>
</reference>
<protein>
    <recommendedName>
        <fullName evidence="2">Peptidase S11 D-Ala-D-Ala carboxypeptidase A C-terminal domain-containing protein</fullName>
    </recommendedName>
</protein>
<dbReference type="InterPro" id="IPR012338">
    <property type="entry name" value="Beta-lactam/transpept-like"/>
</dbReference>
<dbReference type="AlphaFoldDB" id="A0A382VBW3"/>
<evidence type="ECO:0000259" key="2">
    <source>
        <dbReference type="SMART" id="SM00936"/>
    </source>
</evidence>
<dbReference type="SUPFAM" id="SSF56601">
    <property type="entry name" value="beta-lactamase/transpeptidase-like"/>
    <property type="match status" value="1"/>
</dbReference>
<dbReference type="EMBL" id="UINC01150370">
    <property type="protein sequence ID" value="SVD43371.1"/>
    <property type="molecule type" value="Genomic_DNA"/>
</dbReference>
<feature type="non-terminal residue" evidence="3">
    <location>
        <position position="1"/>
    </location>
</feature>
<feature type="domain" description="Peptidase S11 D-Ala-D-Ala carboxypeptidase A C-terminal" evidence="2">
    <location>
        <begin position="50"/>
        <end position="140"/>
    </location>
</feature>
<organism evidence="3">
    <name type="scientific">marine metagenome</name>
    <dbReference type="NCBI Taxonomy" id="408172"/>
    <lineage>
        <taxon>unclassified sequences</taxon>
        <taxon>metagenomes</taxon>
        <taxon>ecological metagenomes</taxon>
    </lineage>
</organism>
<accession>A0A382VBW3</accession>
<name>A0A382VBW3_9ZZZZ</name>
<sequence length="151" mass="16443">TGYTQRAGYNLVATAKRRDMRLVSVVMGSRGERARDKESARLLSWGFNNFVKAPISVAGDSSGVVALDWGLSPDVTAVTAGGAIAVLTPEERRRLHHEVRLPTLWEAPVKEGDSLGVLAISLDDSLLAQIDLVAATSIERMSVWEKLMSYF</sequence>
<dbReference type="Pfam" id="PF07943">
    <property type="entry name" value="PBP5_C"/>
    <property type="match status" value="1"/>
</dbReference>
<dbReference type="InterPro" id="IPR037167">
    <property type="entry name" value="Peptidase_S11_C_sf"/>
</dbReference>
<evidence type="ECO:0000256" key="1">
    <source>
        <dbReference type="ARBA" id="ARBA00003217"/>
    </source>
</evidence>
<gene>
    <name evidence="3" type="ORF">METZ01_LOCUS396225</name>
</gene>
<dbReference type="InterPro" id="IPR012907">
    <property type="entry name" value="Peptidase_S11_C"/>
</dbReference>